<proteinExistence type="predicted"/>
<sequence length="181" mass="19321">AGGSWAQGPPPSVRAPWLKQQREPLPANHLTEEQLAAYTHMDAETFAVLEPTLGQSARDRIRRLRSIASADPAIVSKESQKELEQLTQHISKQQSKHDKAVHALQRAAEYFSECEDDLETLKAKHKGVADRAAKAIAAVGGSLQASAPVAGGEGPAAQLLARAQELGAPELAARLEAVLAE</sequence>
<dbReference type="EMBL" id="CAUYUJ010022056">
    <property type="protein sequence ID" value="CAK0908649.1"/>
    <property type="molecule type" value="Genomic_DNA"/>
</dbReference>
<evidence type="ECO:0000256" key="1">
    <source>
        <dbReference type="SAM" id="MobiDB-lite"/>
    </source>
</evidence>
<evidence type="ECO:0000313" key="3">
    <source>
        <dbReference type="Proteomes" id="UP001189429"/>
    </source>
</evidence>
<feature type="region of interest" description="Disordered" evidence="1">
    <location>
        <begin position="1"/>
        <end position="23"/>
    </location>
</feature>
<feature type="non-terminal residue" evidence="2">
    <location>
        <position position="181"/>
    </location>
</feature>
<organism evidence="2 3">
    <name type="scientific">Prorocentrum cordatum</name>
    <dbReference type="NCBI Taxonomy" id="2364126"/>
    <lineage>
        <taxon>Eukaryota</taxon>
        <taxon>Sar</taxon>
        <taxon>Alveolata</taxon>
        <taxon>Dinophyceae</taxon>
        <taxon>Prorocentrales</taxon>
        <taxon>Prorocentraceae</taxon>
        <taxon>Prorocentrum</taxon>
    </lineage>
</organism>
<gene>
    <name evidence="2" type="ORF">PCOR1329_LOCUS83270</name>
</gene>
<reference evidence="2" key="1">
    <citation type="submission" date="2023-10" db="EMBL/GenBank/DDBJ databases">
        <authorList>
            <person name="Chen Y."/>
            <person name="Shah S."/>
            <person name="Dougan E. K."/>
            <person name="Thang M."/>
            <person name="Chan C."/>
        </authorList>
    </citation>
    <scope>NUCLEOTIDE SEQUENCE [LARGE SCALE GENOMIC DNA]</scope>
</reference>
<accession>A0ABN9Y7R9</accession>
<evidence type="ECO:0000313" key="2">
    <source>
        <dbReference type="EMBL" id="CAK0908649.1"/>
    </source>
</evidence>
<name>A0ABN9Y7R9_9DINO</name>
<keyword evidence="3" id="KW-1185">Reference proteome</keyword>
<comment type="caution">
    <text evidence="2">The sequence shown here is derived from an EMBL/GenBank/DDBJ whole genome shotgun (WGS) entry which is preliminary data.</text>
</comment>
<feature type="non-terminal residue" evidence="2">
    <location>
        <position position="1"/>
    </location>
</feature>
<dbReference type="Proteomes" id="UP001189429">
    <property type="component" value="Unassembled WGS sequence"/>
</dbReference>
<protein>
    <submittedName>
        <fullName evidence="2">Uncharacterized protein</fullName>
    </submittedName>
</protein>